<accession>A0AAV8VPN3</accession>
<dbReference type="GO" id="GO:0008270">
    <property type="term" value="F:zinc ion binding"/>
    <property type="evidence" value="ECO:0007669"/>
    <property type="project" value="UniProtKB-KW"/>
</dbReference>
<name>A0AAV8VPN3_9CUCU</name>
<feature type="transmembrane region" description="Helical" evidence="10">
    <location>
        <begin position="521"/>
        <end position="547"/>
    </location>
</feature>
<feature type="transmembrane region" description="Helical" evidence="10">
    <location>
        <begin position="559"/>
        <end position="578"/>
    </location>
</feature>
<gene>
    <name evidence="12" type="ORF">NQ315_004558</name>
</gene>
<dbReference type="SUPFAM" id="SSF49599">
    <property type="entry name" value="TRAF domain-like"/>
    <property type="match status" value="1"/>
</dbReference>
<evidence type="ECO:0000256" key="1">
    <source>
        <dbReference type="ARBA" id="ARBA00004141"/>
    </source>
</evidence>
<dbReference type="InterPro" id="IPR009637">
    <property type="entry name" value="GPR107/GPR108-like"/>
</dbReference>
<dbReference type="InterPro" id="IPR013010">
    <property type="entry name" value="Znf_SIAH"/>
</dbReference>
<dbReference type="GO" id="GO:0005794">
    <property type="term" value="C:Golgi apparatus"/>
    <property type="evidence" value="ECO:0007669"/>
    <property type="project" value="TreeGrafter"/>
</dbReference>
<keyword evidence="5 9" id="KW-0863">Zinc-finger</keyword>
<feature type="transmembrane region" description="Helical" evidence="10">
    <location>
        <begin position="590"/>
        <end position="611"/>
    </location>
</feature>
<dbReference type="PROSITE" id="PS51081">
    <property type="entry name" value="ZF_SIAH"/>
    <property type="match status" value="1"/>
</dbReference>
<keyword evidence="8 10" id="KW-0472">Membrane</keyword>
<organism evidence="12 13">
    <name type="scientific">Exocentrus adspersus</name>
    <dbReference type="NCBI Taxonomy" id="1586481"/>
    <lineage>
        <taxon>Eukaryota</taxon>
        <taxon>Metazoa</taxon>
        <taxon>Ecdysozoa</taxon>
        <taxon>Arthropoda</taxon>
        <taxon>Hexapoda</taxon>
        <taxon>Insecta</taxon>
        <taxon>Pterygota</taxon>
        <taxon>Neoptera</taxon>
        <taxon>Endopterygota</taxon>
        <taxon>Coleoptera</taxon>
        <taxon>Polyphaga</taxon>
        <taxon>Cucujiformia</taxon>
        <taxon>Chrysomeloidea</taxon>
        <taxon>Cerambycidae</taxon>
        <taxon>Lamiinae</taxon>
        <taxon>Acanthocinini</taxon>
        <taxon>Exocentrus</taxon>
    </lineage>
</organism>
<feature type="transmembrane region" description="Helical" evidence="10">
    <location>
        <begin position="486"/>
        <end position="509"/>
    </location>
</feature>
<evidence type="ECO:0000313" key="12">
    <source>
        <dbReference type="EMBL" id="KAJ8915746.1"/>
    </source>
</evidence>
<keyword evidence="13" id="KW-1185">Reference proteome</keyword>
<comment type="caution">
    <text evidence="12">The sequence shown here is derived from an EMBL/GenBank/DDBJ whole genome shotgun (WGS) entry which is preliminary data.</text>
</comment>
<keyword evidence="6" id="KW-0862">Zinc</keyword>
<dbReference type="PANTHER" id="PTHR21229:SF2">
    <property type="entry name" value="RE59932P"/>
    <property type="match status" value="1"/>
</dbReference>
<dbReference type="Pfam" id="PF21361">
    <property type="entry name" value="Sina_ZnF"/>
    <property type="match status" value="1"/>
</dbReference>
<dbReference type="Proteomes" id="UP001159042">
    <property type="component" value="Unassembled WGS sequence"/>
</dbReference>
<dbReference type="EMBL" id="JANEYG010000049">
    <property type="protein sequence ID" value="KAJ8915746.1"/>
    <property type="molecule type" value="Genomic_DNA"/>
</dbReference>
<feature type="transmembrane region" description="Helical" evidence="10">
    <location>
        <begin position="453"/>
        <end position="474"/>
    </location>
</feature>
<evidence type="ECO:0000256" key="7">
    <source>
        <dbReference type="ARBA" id="ARBA00022989"/>
    </source>
</evidence>
<keyword evidence="2 10" id="KW-0812">Transmembrane</keyword>
<dbReference type="InterPro" id="IPR013083">
    <property type="entry name" value="Znf_RING/FYVE/PHD"/>
</dbReference>
<keyword evidence="4" id="KW-0732">Signal</keyword>
<evidence type="ECO:0000256" key="2">
    <source>
        <dbReference type="ARBA" id="ARBA00022692"/>
    </source>
</evidence>
<proteinExistence type="predicted"/>
<evidence type="ECO:0000256" key="5">
    <source>
        <dbReference type="ARBA" id="ARBA00022771"/>
    </source>
</evidence>
<evidence type="ECO:0000313" key="13">
    <source>
        <dbReference type="Proteomes" id="UP001159042"/>
    </source>
</evidence>
<evidence type="ECO:0000256" key="10">
    <source>
        <dbReference type="SAM" id="Phobius"/>
    </source>
</evidence>
<dbReference type="AlphaFoldDB" id="A0AAV8VPN3"/>
<protein>
    <recommendedName>
        <fullName evidence="11">SIAH-type domain-containing protein</fullName>
    </recommendedName>
</protein>
<dbReference type="Pfam" id="PF06814">
    <property type="entry name" value="GOST_TM"/>
    <property type="match status" value="1"/>
</dbReference>
<dbReference type="Gene3D" id="3.30.40.10">
    <property type="entry name" value="Zinc/RING finger domain, C3HC4 (zinc finger)"/>
    <property type="match status" value="1"/>
</dbReference>
<evidence type="ECO:0000256" key="4">
    <source>
        <dbReference type="ARBA" id="ARBA00022729"/>
    </source>
</evidence>
<evidence type="ECO:0000259" key="11">
    <source>
        <dbReference type="PROSITE" id="PS51081"/>
    </source>
</evidence>
<reference evidence="12 13" key="1">
    <citation type="journal article" date="2023" name="Insect Mol. Biol.">
        <title>Genome sequencing provides insights into the evolution of gene families encoding plant cell wall-degrading enzymes in longhorned beetles.</title>
        <authorList>
            <person name="Shin N.R."/>
            <person name="Okamura Y."/>
            <person name="Kirsch R."/>
            <person name="Pauchet Y."/>
        </authorList>
    </citation>
    <scope>NUCLEOTIDE SEQUENCE [LARGE SCALE GENOMIC DNA]</scope>
    <source>
        <strain evidence="12">EAD_L_NR</strain>
    </source>
</reference>
<evidence type="ECO:0000256" key="9">
    <source>
        <dbReference type="PROSITE-ProRule" id="PRU00455"/>
    </source>
</evidence>
<keyword evidence="3" id="KW-0479">Metal-binding</keyword>
<dbReference type="GO" id="GO:0016020">
    <property type="term" value="C:membrane"/>
    <property type="evidence" value="ECO:0007669"/>
    <property type="project" value="UniProtKB-SubCell"/>
</dbReference>
<sequence>MGSLSKRIVPDTILENLTCKLCCKYLTVSPIGVYPDGGNICGRCLYGNKSSPSCLFEFMQEVNLQSVEALIPLVLLGYATYPESLFPCVNRFEGCNKLLPFSSIKNHEKVCVYKKFQCPLCPFQGVGSQMVQHFRTSHKRYISSENSVFTLDLDDGFLETYYLYRKAVTLFLVKVQYIKDISLFTFDTLCLRTSSSTKFGRIRIVLRVPSSGGKTSSYEEYAILSDRLEVLRDNNFNINFKISDLLLTESGRVMFSYNVIYNDSRRYIALSTFGFYTGGFLEVQLINFRTTPENDSAVFGFSLDKTVNDGMNPYLDNHQESCVLETDVKQQSKEKFEIYFILDLKNKEMKVLCPEANIVHIYKKREDMGRAVGVNTCNNLNLDIESAVKGGFSYYNASFIMAVENIQEEGLYNLFFHSCPNYNPDTETFVDFTVEIVEQNPSSYLSAGDMPLPALYCMMSILFLLSGMFWVFLLRQAKHPVFKIHYMMAVLVFLKAISLAFHGVNYHYIERLGVHLATWAILFYVAHLLKGALLFVVLLLVGTGWTFIKHVLTPRDKRLFMAVIPLQVLANVADIILAESEEGAREYVAWQNFVILVDLLCCGCILFPVVWSIRHLQEASQTDGKAAMNLRKLKLFRHFYIMIVCYIYSTRIIVYLLKITVPFQYGWLHEMFHEMATYVFFVLTAYKFRPASQNPYFALSDDEDDDIDQVITESGATEGLKRVNSRVVKVPLHQQTLTEVTEEEKDALLGKESSHEYD</sequence>
<dbReference type="InterPro" id="IPR053937">
    <property type="entry name" value="GOST_TM"/>
</dbReference>
<evidence type="ECO:0000256" key="8">
    <source>
        <dbReference type="ARBA" id="ARBA00023136"/>
    </source>
</evidence>
<dbReference type="PANTHER" id="PTHR21229">
    <property type="entry name" value="LUNG SEVEN TRANSMEMBRANE RECEPTOR"/>
    <property type="match status" value="1"/>
</dbReference>
<evidence type="ECO:0000256" key="3">
    <source>
        <dbReference type="ARBA" id="ARBA00022723"/>
    </source>
</evidence>
<comment type="subcellular location">
    <subcellularLocation>
        <location evidence="1">Membrane</location>
        <topology evidence="1">Multi-pass membrane protein</topology>
    </subcellularLocation>
</comment>
<feature type="transmembrane region" description="Helical" evidence="10">
    <location>
        <begin position="639"/>
        <end position="659"/>
    </location>
</feature>
<evidence type="ECO:0000256" key="6">
    <source>
        <dbReference type="ARBA" id="ARBA00022833"/>
    </source>
</evidence>
<feature type="domain" description="SIAH-type" evidence="11">
    <location>
        <begin position="83"/>
        <end position="139"/>
    </location>
</feature>
<keyword evidence="7 10" id="KW-1133">Transmembrane helix</keyword>